<evidence type="ECO:0000256" key="1">
    <source>
        <dbReference type="SAM" id="Phobius"/>
    </source>
</evidence>
<dbReference type="InterPro" id="IPR023299">
    <property type="entry name" value="ATPase_P-typ_cyto_dom_N"/>
</dbReference>
<keyword evidence="1" id="KW-1133">Transmembrane helix</keyword>
<keyword evidence="1" id="KW-0472">Membrane</keyword>
<reference evidence="2" key="1">
    <citation type="journal article" date="2020" name="mSystems">
        <title>Genome- and Community-Level Interaction Insights into Carbon Utilization and Element Cycling Functions of Hydrothermarchaeota in Hydrothermal Sediment.</title>
        <authorList>
            <person name="Zhou Z."/>
            <person name="Liu Y."/>
            <person name="Xu W."/>
            <person name="Pan J."/>
            <person name="Luo Z.H."/>
            <person name="Li M."/>
        </authorList>
    </citation>
    <scope>NUCLEOTIDE SEQUENCE [LARGE SCALE GENOMIC DNA]</scope>
    <source>
        <strain evidence="2">SpSt-776</strain>
    </source>
</reference>
<gene>
    <name evidence="2" type="ORF">ENV62_10185</name>
</gene>
<dbReference type="EMBL" id="DTHB01000057">
    <property type="protein sequence ID" value="HGB15586.1"/>
    <property type="molecule type" value="Genomic_DNA"/>
</dbReference>
<sequence>MSLISFRPFDPVIKRTEASLEDAEGGAFKVSTGTPQVILGLIEEKAKISAQTNATANAFAALVAVYGWYVAPIGWQLALFVWVYALATLLITDLIKVLGYRLLDHSGLIFSRP</sequence>
<dbReference type="Gene3D" id="3.40.1110.10">
    <property type="entry name" value="Calcium-transporting ATPase, cytoplasmic domain N"/>
    <property type="match status" value="1"/>
</dbReference>
<evidence type="ECO:0000313" key="2">
    <source>
        <dbReference type="EMBL" id="HGB15586.1"/>
    </source>
</evidence>
<feature type="transmembrane region" description="Helical" evidence="1">
    <location>
        <begin position="54"/>
        <end position="71"/>
    </location>
</feature>
<keyword evidence="1" id="KW-0812">Transmembrane</keyword>
<organism evidence="2">
    <name type="scientific">Desulfobacca acetoxidans</name>
    <dbReference type="NCBI Taxonomy" id="60893"/>
    <lineage>
        <taxon>Bacteria</taxon>
        <taxon>Pseudomonadati</taxon>
        <taxon>Thermodesulfobacteriota</taxon>
        <taxon>Desulfobaccia</taxon>
        <taxon>Desulfobaccales</taxon>
        <taxon>Desulfobaccaceae</taxon>
        <taxon>Desulfobacca</taxon>
    </lineage>
</organism>
<dbReference type="GO" id="GO:0000166">
    <property type="term" value="F:nucleotide binding"/>
    <property type="evidence" value="ECO:0007669"/>
    <property type="project" value="InterPro"/>
</dbReference>
<comment type="caution">
    <text evidence="2">The sequence shown here is derived from an EMBL/GenBank/DDBJ whole genome shotgun (WGS) entry which is preliminary data.</text>
</comment>
<proteinExistence type="predicted"/>
<name>A0A7C3SK45_9BACT</name>
<protein>
    <submittedName>
        <fullName evidence="2">Uncharacterized protein</fullName>
    </submittedName>
</protein>
<feature type="transmembrane region" description="Helical" evidence="1">
    <location>
        <begin position="77"/>
        <end position="103"/>
    </location>
</feature>
<dbReference type="AlphaFoldDB" id="A0A7C3SK45"/>
<accession>A0A7C3SK45</accession>